<gene>
    <name evidence="1" type="ORF">OM33_18435</name>
</gene>
<keyword evidence="2" id="KW-1185">Reference proteome</keyword>
<proteinExistence type="predicted"/>
<dbReference type="OrthoDB" id="6315437at2"/>
<dbReference type="RefSeq" id="WP_040135792.1">
    <property type="nucleotide sequence ID" value="NZ_CP009889.1"/>
</dbReference>
<dbReference type="eggNOG" id="ENOG5033GS0">
    <property type="taxonomic scope" value="Bacteria"/>
</dbReference>
<name>A0A0A7EM50_9GAMM</name>
<accession>A0A0A7EM50</accession>
<dbReference type="HOGENOM" id="CLU_2754903_0_0_6"/>
<dbReference type="EMBL" id="CP009889">
    <property type="protein sequence ID" value="AIY67052.1"/>
    <property type="molecule type" value="Genomic_DNA"/>
</dbReference>
<evidence type="ECO:0000313" key="1">
    <source>
        <dbReference type="EMBL" id="AIY67052.1"/>
    </source>
</evidence>
<evidence type="ECO:0000313" key="2">
    <source>
        <dbReference type="Proteomes" id="UP000030341"/>
    </source>
</evidence>
<sequence>MDILTPFLPRINFVTPVEKSTLFVAGVSDNKTTKIRLKKNETTLYDLKKQKEEIKKENLTPDSDDEHIDTWA</sequence>
<organism evidence="1 2">
    <name type="scientific">Pseudoalteromonas piratica</name>
    <dbReference type="NCBI Taxonomy" id="1348114"/>
    <lineage>
        <taxon>Bacteria</taxon>
        <taxon>Pseudomonadati</taxon>
        <taxon>Pseudomonadota</taxon>
        <taxon>Gammaproteobacteria</taxon>
        <taxon>Alteromonadales</taxon>
        <taxon>Pseudoalteromonadaceae</taxon>
        <taxon>Pseudoalteromonas</taxon>
    </lineage>
</organism>
<dbReference type="Proteomes" id="UP000030341">
    <property type="component" value="Chromosome 2"/>
</dbReference>
<dbReference type="KEGG" id="pseo:OM33_18435"/>
<dbReference type="AlphaFoldDB" id="A0A0A7EM50"/>
<reference evidence="1 2" key="1">
    <citation type="submission" date="2014-11" db="EMBL/GenBank/DDBJ databases">
        <title>Complete Genome Sequence of Pseudoalteromonas sp. Strain OCN003 Isolated from Kaneohe Bay, Oahu, Hawaii.</title>
        <authorList>
            <person name="Beurmann S."/>
            <person name="Videau P."/>
            <person name="Ushijima B."/>
            <person name="Smith A.M."/>
            <person name="Aeby G.S."/>
            <person name="Callahan S.M."/>
            <person name="Belcaid M."/>
        </authorList>
    </citation>
    <scope>NUCLEOTIDE SEQUENCE [LARGE SCALE GENOMIC DNA]</scope>
    <source>
        <strain evidence="1 2">OCN003</strain>
    </source>
</reference>
<protein>
    <submittedName>
        <fullName evidence="1">Uncharacterized protein</fullName>
    </submittedName>
</protein>